<evidence type="ECO:0000256" key="1">
    <source>
        <dbReference type="PROSITE-ProRule" id="PRU00339"/>
    </source>
</evidence>
<feature type="transmembrane region" description="Helical" evidence="2">
    <location>
        <begin position="133"/>
        <end position="151"/>
    </location>
</feature>
<evidence type="ECO:0000256" key="3">
    <source>
        <dbReference type="SAM" id="SignalP"/>
    </source>
</evidence>
<dbReference type="SUPFAM" id="SSF48452">
    <property type="entry name" value="TPR-like"/>
    <property type="match status" value="1"/>
</dbReference>
<evidence type="ECO:0000256" key="2">
    <source>
        <dbReference type="SAM" id="Phobius"/>
    </source>
</evidence>
<dbReference type="InParanoid" id="A0A1H9L8B0"/>
<dbReference type="Proteomes" id="UP000199021">
    <property type="component" value="Unassembled WGS sequence"/>
</dbReference>
<dbReference type="InterPro" id="IPR019734">
    <property type="entry name" value="TPR_rpt"/>
</dbReference>
<gene>
    <name evidence="4" type="ORF">SAMN05444359_12350</name>
</gene>
<feature type="transmembrane region" description="Helical" evidence="2">
    <location>
        <begin position="163"/>
        <end position="181"/>
    </location>
</feature>
<organism evidence="4 5">
    <name type="scientific">Neolewinella agarilytica</name>
    <dbReference type="NCBI Taxonomy" id="478744"/>
    <lineage>
        <taxon>Bacteria</taxon>
        <taxon>Pseudomonadati</taxon>
        <taxon>Bacteroidota</taxon>
        <taxon>Saprospiria</taxon>
        <taxon>Saprospirales</taxon>
        <taxon>Lewinellaceae</taxon>
        <taxon>Neolewinella</taxon>
    </lineage>
</organism>
<dbReference type="EMBL" id="FOFB01000023">
    <property type="protein sequence ID" value="SER07654.1"/>
    <property type="molecule type" value="Genomic_DNA"/>
</dbReference>
<feature type="chain" id="PRO_5011531583" description="SH3 domain-containing protein" evidence="3">
    <location>
        <begin position="22"/>
        <end position="254"/>
    </location>
</feature>
<evidence type="ECO:0008006" key="6">
    <source>
        <dbReference type="Google" id="ProtNLM"/>
    </source>
</evidence>
<dbReference type="Gene3D" id="2.30.30.40">
    <property type="entry name" value="SH3 Domains"/>
    <property type="match status" value="1"/>
</dbReference>
<evidence type="ECO:0000313" key="4">
    <source>
        <dbReference type="EMBL" id="SER07654.1"/>
    </source>
</evidence>
<keyword evidence="1" id="KW-0802">TPR repeat</keyword>
<dbReference type="RefSeq" id="WP_139211941.1">
    <property type="nucleotide sequence ID" value="NZ_FOFB01000023.1"/>
</dbReference>
<feature type="repeat" description="TPR" evidence="1">
    <location>
        <begin position="56"/>
        <end position="89"/>
    </location>
</feature>
<dbReference type="PROSITE" id="PS50005">
    <property type="entry name" value="TPR"/>
    <property type="match status" value="1"/>
</dbReference>
<dbReference type="InterPro" id="IPR011990">
    <property type="entry name" value="TPR-like_helical_dom_sf"/>
</dbReference>
<evidence type="ECO:0000313" key="5">
    <source>
        <dbReference type="Proteomes" id="UP000199021"/>
    </source>
</evidence>
<keyword evidence="2" id="KW-0472">Membrane</keyword>
<sequence>MPLPLKILILCLALLSASAFAQEDRLAAAREAIASEDSRVAITALDSLRATGKQSPDLYQALGNAWFEQNKPGMAILNYERGLRLMPGHKGLKNNLKFVRAEAGINALELQEFFLVRWWRSAGAVLGASTCQWLALLFWALAVIGGVTWYLRRRDMDEKKRFALLPSAVAFLLIAGLFFAMGNSRLSWLSNDGEAVLTASSAELRVAPGADATLEETLPEGLKFRILDEFDDFIKISLEDGRQGWIPAAAMERI</sequence>
<dbReference type="STRING" id="478744.SAMN05444359_12350"/>
<reference evidence="5" key="1">
    <citation type="submission" date="2016-10" db="EMBL/GenBank/DDBJ databases">
        <authorList>
            <person name="Varghese N."/>
            <person name="Submissions S."/>
        </authorList>
    </citation>
    <scope>NUCLEOTIDE SEQUENCE [LARGE SCALE GENOMIC DNA]</scope>
    <source>
        <strain evidence="5">DSM 24740</strain>
    </source>
</reference>
<keyword evidence="2" id="KW-1133">Transmembrane helix</keyword>
<accession>A0A1H9L8B0</accession>
<keyword evidence="3" id="KW-0732">Signal</keyword>
<protein>
    <recommendedName>
        <fullName evidence="6">SH3 domain-containing protein</fullName>
    </recommendedName>
</protein>
<dbReference type="AlphaFoldDB" id="A0A1H9L8B0"/>
<keyword evidence="5" id="KW-1185">Reference proteome</keyword>
<proteinExistence type="predicted"/>
<dbReference type="Gene3D" id="1.25.40.10">
    <property type="entry name" value="Tetratricopeptide repeat domain"/>
    <property type="match status" value="1"/>
</dbReference>
<feature type="signal peptide" evidence="3">
    <location>
        <begin position="1"/>
        <end position="21"/>
    </location>
</feature>
<keyword evidence="2" id="KW-0812">Transmembrane</keyword>
<dbReference type="OrthoDB" id="9776208at2"/>
<name>A0A1H9L8B0_9BACT</name>